<accession>A0ABR1TWA2</accession>
<evidence type="ECO:0000256" key="1">
    <source>
        <dbReference type="SAM" id="MobiDB-lite"/>
    </source>
</evidence>
<dbReference type="RefSeq" id="XP_066713031.1">
    <property type="nucleotide sequence ID" value="XM_066863921.1"/>
</dbReference>
<evidence type="ECO:0000313" key="3">
    <source>
        <dbReference type="Proteomes" id="UP001480595"/>
    </source>
</evidence>
<evidence type="ECO:0008006" key="4">
    <source>
        <dbReference type="Google" id="ProtNLM"/>
    </source>
</evidence>
<dbReference type="EMBL" id="JAQQWL010000011">
    <property type="protein sequence ID" value="KAK8050782.1"/>
    <property type="molecule type" value="Genomic_DNA"/>
</dbReference>
<proteinExistence type="predicted"/>
<feature type="region of interest" description="Disordered" evidence="1">
    <location>
        <begin position="1"/>
        <end position="42"/>
    </location>
</feature>
<name>A0ABR1TWA2_9PEZI</name>
<protein>
    <recommendedName>
        <fullName evidence="4">Aminoglycoside phosphotransferase domain-containing protein</fullName>
    </recommendedName>
</protein>
<dbReference type="Proteomes" id="UP001480595">
    <property type="component" value="Unassembled WGS sequence"/>
</dbReference>
<organism evidence="2 3">
    <name type="scientific">Apiospora phragmitis</name>
    <dbReference type="NCBI Taxonomy" id="2905665"/>
    <lineage>
        <taxon>Eukaryota</taxon>
        <taxon>Fungi</taxon>
        <taxon>Dikarya</taxon>
        <taxon>Ascomycota</taxon>
        <taxon>Pezizomycotina</taxon>
        <taxon>Sordariomycetes</taxon>
        <taxon>Xylariomycetidae</taxon>
        <taxon>Amphisphaeriales</taxon>
        <taxon>Apiosporaceae</taxon>
        <taxon>Apiospora</taxon>
    </lineage>
</organism>
<feature type="compositionally biased region" description="Low complexity" evidence="1">
    <location>
        <begin position="7"/>
        <end position="32"/>
    </location>
</feature>
<reference evidence="2 3" key="1">
    <citation type="submission" date="2023-01" db="EMBL/GenBank/DDBJ databases">
        <title>Analysis of 21 Apiospora genomes using comparative genomics revels a genus with tremendous synthesis potential of carbohydrate active enzymes and secondary metabolites.</title>
        <authorList>
            <person name="Sorensen T."/>
        </authorList>
    </citation>
    <scope>NUCLEOTIDE SEQUENCE [LARGE SCALE GENOMIC DNA]</scope>
    <source>
        <strain evidence="2 3">CBS 135458</strain>
    </source>
</reference>
<keyword evidence="3" id="KW-1185">Reference proteome</keyword>
<dbReference type="GeneID" id="92096984"/>
<sequence>MSVQRPSSAQSNVSSRSSASSWSSTSSQSSTSSHDEDMYENQEDYEISFEEARPKILEICRTLWPDARHELTRRFVAQIPNRPEVVEEYVERLRFVSSKFPEIKHLVPSVFQVDATRDHPLGIPYMVRSHIPRKPRKDIYGEMSQEQRVHVGAELGETYRKILGMRFEYSGFLELALDDGDSDDSNDDGTLPSKVITIEPFGLIEKEYEAGLNWEEVRESINDDFGESDHILTSTNLLEDEPNMTARDILLLTFERRIQRDRHWESREFENDALEPALKIVREIVNKETNAGVFAASGCSTSLSNPEMNVPEYTMVDFDDAGKPMITGFLEWNATELVPHPLGCPVDPAGAEVKRALDEAAGPAFRAAAYNPDVVFARRYFAVAACQNWWFCDEHELEYLAAEWRKRNPSSSPVEGERRRRRRR</sequence>
<evidence type="ECO:0000313" key="2">
    <source>
        <dbReference type="EMBL" id="KAK8050782.1"/>
    </source>
</evidence>
<comment type="caution">
    <text evidence="2">The sequence shown here is derived from an EMBL/GenBank/DDBJ whole genome shotgun (WGS) entry which is preliminary data.</text>
</comment>
<gene>
    <name evidence="2" type="ORF">PG994_012512</name>
</gene>